<dbReference type="Proteomes" id="UP000054653">
    <property type="component" value="Unassembled WGS sequence"/>
</dbReference>
<keyword evidence="2" id="KW-1185">Reference proteome</keyword>
<gene>
    <name evidence="1" type="primary">KRBA2</name>
    <name evidence="1" type="ORF">T03_8166</name>
</gene>
<accession>A0A0V1D0W5</accession>
<dbReference type="STRING" id="45882.A0A0V1D0W5"/>
<evidence type="ECO:0000313" key="2">
    <source>
        <dbReference type="Proteomes" id="UP000054653"/>
    </source>
</evidence>
<organism evidence="1 2">
    <name type="scientific">Trichinella britovi</name>
    <name type="common">Parasitic roundworm</name>
    <dbReference type="NCBI Taxonomy" id="45882"/>
    <lineage>
        <taxon>Eukaryota</taxon>
        <taxon>Metazoa</taxon>
        <taxon>Ecdysozoa</taxon>
        <taxon>Nematoda</taxon>
        <taxon>Enoplea</taxon>
        <taxon>Dorylaimia</taxon>
        <taxon>Trichinellida</taxon>
        <taxon>Trichinellidae</taxon>
        <taxon>Trichinella</taxon>
    </lineage>
</organism>
<evidence type="ECO:0000313" key="1">
    <source>
        <dbReference type="EMBL" id="KRY55125.1"/>
    </source>
</evidence>
<name>A0A0V1D0W5_TRIBR</name>
<comment type="caution">
    <text evidence="1">The sequence shown here is derived from an EMBL/GenBank/DDBJ whole genome shotgun (WGS) entry which is preliminary data.</text>
</comment>
<dbReference type="OrthoDB" id="5919983at2759"/>
<protein>
    <submittedName>
        <fullName evidence="1">KRAB-A domain-containing protein 2</fullName>
    </submittedName>
</protein>
<dbReference type="EMBL" id="JYDI01000059">
    <property type="protein sequence ID" value="KRY55125.1"/>
    <property type="molecule type" value="Genomic_DNA"/>
</dbReference>
<proteinExistence type="predicted"/>
<sequence length="147" mass="16899">MHKVLMDKNAVFKEKLRALIREKGHNGTIFPTSQQDQMITDILRIQSDGPKSARDYNLKNRYGFLKIGEENKLIRLGKNDAIRCIASIEEMFDVINDAHQKIGHGGEKKHFEKHKINGRTSHKKLAICFSHFVKNATRRGPESFQKA</sequence>
<reference evidence="1 2" key="1">
    <citation type="submission" date="2015-01" db="EMBL/GenBank/DDBJ databases">
        <title>Evolution of Trichinella species and genotypes.</title>
        <authorList>
            <person name="Korhonen P.K."/>
            <person name="Edoardo P."/>
            <person name="Giuseppe L.R."/>
            <person name="Gasser R.B."/>
        </authorList>
    </citation>
    <scope>NUCLEOTIDE SEQUENCE [LARGE SCALE GENOMIC DNA]</scope>
    <source>
        <strain evidence="1">ISS120</strain>
    </source>
</reference>
<dbReference type="AlphaFoldDB" id="A0A0V1D0W5"/>